<dbReference type="RefSeq" id="WP_038272941.1">
    <property type="nucleotide sequence ID" value="NZ_CP053627.1"/>
</dbReference>
<proteinExistence type="predicted"/>
<dbReference type="EMBL" id="JAJPPU010000002">
    <property type="protein sequence ID" value="MCD8473160.1"/>
    <property type="molecule type" value="Genomic_DNA"/>
</dbReference>
<evidence type="ECO:0000313" key="2">
    <source>
        <dbReference type="EMBL" id="MCD8473160.1"/>
    </source>
</evidence>
<evidence type="ECO:0000313" key="1">
    <source>
        <dbReference type="EMBL" id="EWS77052.1"/>
    </source>
</evidence>
<sequence>MLVILAAFPPGGATIKTLDTPPLQVKHLAESAAPKIQDSAISALQVESLLPLPADSLTLIRS</sequence>
<keyword evidence="4" id="KW-1185">Reference proteome</keyword>
<dbReference type="Proteomes" id="UP000020406">
    <property type="component" value="Unassembled WGS sequence"/>
</dbReference>
<evidence type="ECO:0000313" key="4">
    <source>
        <dbReference type="Proteomes" id="UP001430701"/>
    </source>
</evidence>
<protein>
    <submittedName>
        <fullName evidence="1">Uncharacterized protein</fullName>
    </submittedName>
</protein>
<evidence type="ECO:0000313" key="3">
    <source>
        <dbReference type="Proteomes" id="UP000020406"/>
    </source>
</evidence>
<accession>Z9JH55</accession>
<dbReference type="EMBL" id="JDSQ01000036">
    <property type="protein sequence ID" value="EWS77052.1"/>
    <property type="molecule type" value="Genomic_DNA"/>
</dbReference>
<organism evidence="1 3">
    <name type="scientific">Xylella taiwanensis</name>
    <dbReference type="NCBI Taxonomy" id="1444770"/>
    <lineage>
        <taxon>Bacteria</taxon>
        <taxon>Pseudomonadati</taxon>
        <taxon>Pseudomonadota</taxon>
        <taxon>Gammaproteobacteria</taxon>
        <taxon>Lysobacterales</taxon>
        <taxon>Lysobacteraceae</taxon>
        <taxon>Xylella</taxon>
    </lineage>
</organism>
<reference evidence="1 3" key="1">
    <citation type="journal article" date="2014" name="Genome Announc.">
        <title>Draft Genome Sequence of Xylella fastidiosa Pear Leaf Scorch Strain in Taiwan.</title>
        <authorList>
            <person name="Su C.C."/>
            <person name="Deng W.L."/>
            <person name="Jan F.J."/>
            <person name="Chang C.J."/>
            <person name="Huang H."/>
            <person name="Chen J."/>
        </authorList>
    </citation>
    <scope>NUCLEOTIDE SEQUENCE [LARGE SCALE GENOMIC DNA]</scope>
    <source>
        <strain evidence="1 3">PLS229</strain>
    </source>
</reference>
<gene>
    <name evidence="1" type="ORF">AF72_12900</name>
    <name evidence="2" type="ORF">LPH55_06745</name>
</gene>
<name>Z9JH55_9GAMM</name>
<dbReference type="Proteomes" id="UP001430701">
    <property type="component" value="Unassembled WGS sequence"/>
</dbReference>
<dbReference type="KEGG" id="xtw:AB672_01990"/>
<reference evidence="2" key="2">
    <citation type="submission" date="2021-11" db="EMBL/GenBank/DDBJ databases">
        <title>Genome sequence of Xylella taiwanensis PLS432.</title>
        <authorList>
            <person name="Weng L.-W."/>
            <person name="Su C.-C."/>
            <person name="Tsai C.-W."/>
            <person name="Kuo C.-H."/>
        </authorList>
    </citation>
    <scope>NUCLEOTIDE SEQUENCE</scope>
    <source>
        <strain evidence="2">PLS432</strain>
    </source>
</reference>
<dbReference type="GeneID" id="68900047"/>
<dbReference type="AlphaFoldDB" id="Z9JH55"/>
<comment type="caution">
    <text evidence="1">The sequence shown here is derived from an EMBL/GenBank/DDBJ whole genome shotgun (WGS) entry which is preliminary data.</text>
</comment>
<dbReference type="PATRIC" id="fig|1444770.3.peg.3055"/>